<keyword evidence="6" id="KW-1185">Reference proteome</keyword>
<accession>A0A0U4YWC4</accession>
<feature type="DNA-binding region" description="NDT80" evidence="2">
    <location>
        <begin position="172"/>
        <end position="441"/>
    </location>
</feature>
<dbReference type="GO" id="GO:0051321">
    <property type="term" value="P:meiotic cell cycle"/>
    <property type="evidence" value="ECO:0007669"/>
    <property type="project" value="TreeGrafter"/>
</dbReference>
<dbReference type="InterPro" id="IPR024061">
    <property type="entry name" value="NDT80_DNA-bd_dom"/>
</dbReference>
<feature type="region of interest" description="Disordered" evidence="3">
    <location>
        <begin position="117"/>
        <end position="138"/>
    </location>
</feature>
<gene>
    <name evidence="5" type="ORF">ASPCAL00873</name>
</gene>
<evidence type="ECO:0000313" key="6">
    <source>
        <dbReference type="Proteomes" id="UP000054771"/>
    </source>
</evidence>
<protein>
    <recommendedName>
        <fullName evidence="4">NDT80 domain-containing protein</fullName>
    </recommendedName>
</protein>
<dbReference type="PROSITE" id="PS51517">
    <property type="entry name" value="NDT80"/>
    <property type="match status" value="1"/>
</dbReference>
<proteinExistence type="predicted"/>
<feature type="region of interest" description="Disordered" evidence="3">
    <location>
        <begin position="596"/>
        <end position="618"/>
    </location>
</feature>
<dbReference type="Gene3D" id="2.60.40.1390">
    <property type="entry name" value="NDT80 DNA-binding domain"/>
    <property type="match status" value="1"/>
</dbReference>
<dbReference type="PANTHER" id="PTHR35144:SF2">
    <property type="entry name" value="MEIOSIS-SPECIFIC TRANSCRIPTION FACTOR NDT80"/>
    <property type="match status" value="1"/>
</dbReference>
<dbReference type="Pfam" id="PF05224">
    <property type="entry name" value="NDT80_PhoG"/>
    <property type="match status" value="1"/>
</dbReference>
<name>A0A0U4YWC4_ASPCI</name>
<feature type="compositionally biased region" description="Basic and acidic residues" evidence="3">
    <location>
        <begin position="304"/>
        <end position="318"/>
    </location>
</feature>
<evidence type="ECO:0000259" key="4">
    <source>
        <dbReference type="PROSITE" id="PS51517"/>
    </source>
</evidence>
<dbReference type="GO" id="GO:0003700">
    <property type="term" value="F:DNA-binding transcription factor activity"/>
    <property type="evidence" value="ECO:0007669"/>
    <property type="project" value="UniProtKB-UniRule"/>
</dbReference>
<feature type="region of interest" description="Disordered" evidence="3">
    <location>
        <begin position="430"/>
        <end position="499"/>
    </location>
</feature>
<evidence type="ECO:0000256" key="2">
    <source>
        <dbReference type="PROSITE-ProRule" id="PRU00850"/>
    </source>
</evidence>
<dbReference type="InterPro" id="IPR008967">
    <property type="entry name" value="p53-like_TF_DNA-bd_sf"/>
</dbReference>
<dbReference type="Proteomes" id="UP000054771">
    <property type="component" value="Unassembled WGS sequence"/>
</dbReference>
<dbReference type="OrthoDB" id="2288358at2759"/>
<dbReference type="EMBL" id="CDMC01000001">
    <property type="protein sequence ID" value="CEL01285.1"/>
    <property type="molecule type" value="Genomic_DNA"/>
</dbReference>
<dbReference type="STRING" id="454130.A0A0U4YWC4"/>
<evidence type="ECO:0000313" key="5">
    <source>
        <dbReference type="EMBL" id="CEL01285.1"/>
    </source>
</evidence>
<keyword evidence="1 2" id="KW-0238">DNA-binding</keyword>
<dbReference type="PANTHER" id="PTHR35144">
    <property type="entry name" value="MEIOSIS-SPECIFIC TRANSCRIPTION FACTOR NDT80"/>
    <property type="match status" value="1"/>
</dbReference>
<feature type="region of interest" description="Disordered" evidence="3">
    <location>
        <begin position="304"/>
        <end position="343"/>
    </location>
</feature>
<feature type="domain" description="NDT80" evidence="4">
    <location>
        <begin position="172"/>
        <end position="441"/>
    </location>
</feature>
<evidence type="ECO:0000256" key="1">
    <source>
        <dbReference type="ARBA" id="ARBA00023125"/>
    </source>
</evidence>
<organism evidence="5 6">
    <name type="scientific">Aspergillus calidoustus</name>
    <dbReference type="NCBI Taxonomy" id="454130"/>
    <lineage>
        <taxon>Eukaryota</taxon>
        <taxon>Fungi</taxon>
        <taxon>Dikarya</taxon>
        <taxon>Ascomycota</taxon>
        <taxon>Pezizomycotina</taxon>
        <taxon>Eurotiomycetes</taxon>
        <taxon>Eurotiomycetidae</taxon>
        <taxon>Eurotiales</taxon>
        <taxon>Aspergillaceae</taxon>
        <taxon>Aspergillus</taxon>
        <taxon>Aspergillus subgen. Nidulantes</taxon>
    </lineage>
</organism>
<dbReference type="OMA" id="HQTINPE"/>
<dbReference type="GO" id="GO:0003677">
    <property type="term" value="F:DNA binding"/>
    <property type="evidence" value="ECO:0007669"/>
    <property type="project" value="UniProtKB-KW"/>
</dbReference>
<reference evidence="6" key="1">
    <citation type="journal article" date="2016" name="Genome Announc.">
        <title>Draft genome sequences of fungus Aspergillus calidoustus.</title>
        <authorList>
            <person name="Horn F."/>
            <person name="Linde J."/>
            <person name="Mattern D.J."/>
            <person name="Walther G."/>
            <person name="Guthke R."/>
            <person name="Scherlach K."/>
            <person name="Martin K."/>
            <person name="Brakhage A.A."/>
            <person name="Petzke L."/>
            <person name="Valiante V."/>
        </authorList>
    </citation>
    <scope>NUCLEOTIDE SEQUENCE [LARGE SCALE GENOMIC DNA]</scope>
    <source>
        <strain evidence="6">SF006504</strain>
    </source>
</reference>
<feature type="compositionally biased region" description="Gly residues" evidence="3">
    <location>
        <begin position="452"/>
        <end position="474"/>
    </location>
</feature>
<sequence>MNHTTLLQSSFLDGPITTDADYSAASQRHFSGPSGFSMDDEDNTHRRSGVVGNVPIPATNGLRYNTQQSAMQDLPYGTSPTLLMSPSDSCSDSFSPASGSLYSHSSGIYERMPDFRSHRALQPPPTGMSSTVPSPGNPSLLGRNDSYPGVYTIPRAQFPPISSISDISRPGPYTTPRALECSMDRANLMFPPHLYMEHTQRVAPPIPDAPPFHDTNSLVSVISGNQIVRPEIGAKIHKGFFQVDDKWTCYRRNYFSISCSFSFNPPAHGNFYLKYEGRSEKIHQFSMSISAIVNAQHNEVRELVQHTPKRDKQSERPPQRVVLQPSPPTGMVPSLGSSSTTGQHGFQLLSQPTGMSMEYNAAYAQQSQPPTQHTFERIQFQKATANNGKRRAQQQYYNLVVDLYAEITGSLGGSEWVKIARKLSFPMVVRGRSPGHYKDGRRDSSTSMGPDPGSGGAGDGSGGAVLPGSLGGHGSRSQHLALMPYDSGQRGGGYRTDYHHQMTADHSPLSASPHISSSSSSTFDIGMMNDSLDPMDIKTTPNMDSYQDSGYGMMDGRKDNHFRTHLPPFEYDPVSRASESSGTSFSEAYDSLASMVSSDSGEPHFLKHPPRVASQGYHASPGAYDAVYSARSANGNSPYGRLPNTHSLCT</sequence>
<dbReference type="InterPro" id="IPR052605">
    <property type="entry name" value="Fungal_trans_regulator"/>
</dbReference>
<feature type="region of interest" description="Disordered" evidence="3">
    <location>
        <begin position="26"/>
        <end position="58"/>
    </location>
</feature>
<dbReference type="InterPro" id="IPR037141">
    <property type="entry name" value="NDT80_DNA-bd_dom_sf"/>
</dbReference>
<dbReference type="GO" id="GO:0045944">
    <property type="term" value="P:positive regulation of transcription by RNA polymerase II"/>
    <property type="evidence" value="ECO:0007669"/>
    <property type="project" value="TreeGrafter"/>
</dbReference>
<dbReference type="AlphaFoldDB" id="A0A0U4YWC4"/>
<dbReference type="GO" id="GO:0000228">
    <property type="term" value="C:nuclear chromosome"/>
    <property type="evidence" value="ECO:0007669"/>
    <property type="project" value="TreeGrafter"/>
</dbReference>
<evidence type="ECO:0000256" key="3">
    <source>
        <dbReference type="SAM" id="MobiDB-lite"/>
    </source>
</evidence>
<dbReference type="SUPFAM" id="SSF49417">
    <property type="entry name" value="p53-like transcription factors"/>
    <property type="match status" value="1"/>
</dbReference>